<evidence type="ECO:0000313" key="6">
    <source>
        <dbReference type="EMBL" id="AMD88301.1"/>
    </source>
</evidence>
<reference evidence="7" key="1">
    <citation type="submission" date="2016-02" db="EMBL/GenBank/DDBJ databases">
        <authorList>
            <person name="Holder M.E."/>
            <person name="Ajami N.J."/>
            <person name="Petrosino J.F."/>
        </authorList>
    </citation>
    <scope>NUCLEOTIDE SEQUENCE [LARGE SCALE GENOMIC DNA]</scope>
    <source>
        <strain evidence="7">CCUG 36733</strain>
    </source>
</reference>
<dbReference type="EMBL" id="CP014228">
    <property type="protein sequence ID" value="AMD88301.1"/>
    <property type="molecule type" value="Genomic_DNA"/>
</dbReference>
<organism evidence="6 7">
    <name type="scientific">Actinomyces radicidentis</name>
    <dbReference type="NCBI Taxonomy" id="111015"/>
    <lineage>
        <taxon>Bacteria</taxon>
        <taxon>Bacillati</taxon>
        <taxon>Actinomycetota</taxon>
        <taxon>Actinomycetes</taxon>
        <taxon>Actinomycetales</taxon>
        <taxon>Actinomycetaceae</taxon>
        <taxon>Actinomyces</taxon>
    </lineage>
</organism>
<dbReference type="GO" id="GO:0002161">
    <property type="term" value="F:aminoacyl-tRNA deacylase activity"/>
    <property type="evidence" value="ECO:0007669"/>
    <property type="project" value="InterPro"/>
</dbReference>
<keyword evidence="2 4" id="KW-0648">Protein biosynthesis</keyword>
<dbReference type="PANTHER" id="PTHR30411">
    <property type="entry name" value="CYTOPLASMIC PROTEIN"/>
    <property type="match status" value="1"/>
</dbReference>
<dbReference type="GO" id="GO:0006412">
    <property type="term" value="P:translation"/>
    <property type="evidence" value="ECO:0007669"/>
    <property type="project" value="UniProtKB-KW"/>
</dbReference>
<gene>
    <name evidence="6" type="ORF">AXF14_12875</name>
</gene>
<dbReference type="PIRSF" id="PIRSF006181">
    <property type="entry name" value="EbsC_YbaK"/>
    <property type="match status" value="1"/>
</dbReference>
<dbReference type="STRING" id="111015.AXF14_12875"/>
<keyword evidence="7" id="KW-1185">Reference proteome</keyword>
<sequence length="171" mass="17473">MGKKKASKDRHAGATPAIAALDAAGVVYETVTYEHDDRSDLGFGMEAAEKLGEDPAHLLKTLLVGEGGEAKEVGVCVLPADHRLDLKAAAHALGMKKVALIEPAAAERITGYVVGGISPLGQKKHLPTVVDASVEGAEHVLVSGGRRGMSVRVAPADLVAVTGGSLAPVTV</sequence>
<dbReference type="Pfam" id="PF04073">
    <property type="entry name" value="tRNA_edit"/>
    <property type="match status" value="1"/>
</dbReference>
<evidence type="ECO:0000259" key="5">
    <source>
        <dbReference type="Pfam" id="PF04073"/>
    </source>
</evidence>
<dbReference type="GO" id="GO:0016829">
    <property type="term" value="F:lyase activity"/>
    <property type="evidence" value="ECO:0007669"/>
    <property type="project" value="UniProtKB-KW"/>
</dbReference>
<dbReference type="Proteomes" id="UP000065220">
    <property type="component" value="Chromosome"/>
</dbReference>
<dbReference type="OrthoDB" id="9809296at2"/>
<dbReference type="SUPFAM" id="SSF55826">
    <property type="entry name" value="YbaK/ProRS associated domain"/>
    <property type="match status" value="1"/>
</dbReference>
<dbReference type="InterPro" id="IPR036754">
    <property type="entry name" value="YbaK/aa-tRNA-synt-asso_dom_sf"/>
</dbReference>
<accession>A0A0X8JGN4</accession>
<dbReference type="InterPro" id="IPR004369">
    <property type="entry name" value="Prolyl-tRNA_editing_YbaK/EbsC"/>
</dbReference>
<name>A0A0X8JGN4_ACTRD</name>
<dbReference type="PANTHER" id="PTHR30411:SF0">
    <property type="entry name" value="CYS-TRNA(PRO)_CYS-TRNA(CYS) DEACYLASE YBAK"/>
    <property type="match status" value="1"/>
</dbReference>
<comment type="similarity">
    <text evidence="1 4">Belongs to the prolyl-tRNA editing family. YbaK/EbsC subfamily.</text>
</comment>
<dbReference type="AlphaFoldDB" id="A0A0X8JGN4"/>
<protein>
    <recommendedName>
        <fullName evidence="4">Cys-tRNA(Pro)/Cys-tRNA(Cys) deacylase</fullName>
        <ecNumber evidence="4">4.2.-.-</ecNumber>
    </recommendedName>
</protein>
<dbReference type="CDD" id="cd00002">
    <property type="entry name" value="YbaK_deacylase"/>
    <property type="match status" value="1"/>
</dbReference>
<proteinExistence type="inferred from homology"/>
<dbReference type="EC" id="4.2.-.-" evidence="4"/>
<dbReference type="NCBIfam" id="TIGR00011">
    <property type="entry name" value="YbaK_EbsC"/>
    <property type="match status" value="1"/>
</dbReference>
<feature type="domain" description="YbaK/aminoacyl-tRNA synthetase-associated" evidence="5">
    <location>
        <begin position="46"/>
        <end position="159"/>
    </location>
</feature>
<dbReference type="KEGG" id="ard:AXF14_12875"/>
<evidence type="ECO:0000313" key="7">
    <source>
        <dbReference type="Proteomes" id="UP000065220"/>
    </source>
</evidence>
<evidence type="ECO:0000256" key="1">
    <source>
        <dbReference type="ARBA" id="ARBA00009798"/>
    </source>
</evidence>
<evidence type="ECO:0000256" key="3">
    <source>
        <dbReference type="ARBA" id="ARBA00023239"/>
    </source>
</evidence>
<dbReference type="RefSeq" id="WP_067943781.1">
    <property type="nucleotide sequence ID" value="NZ_CP014228.1"/>
</dbReference>
<evidence type="ECO:0000256" key="2">
    <source>
        <dbReference type="ARBA" id="ARBA00022917"/>
    </source>
</evidence>
<dbReference type="Gene3D" id="3.90.960.10">
    <property type="entry name" value="YbaK/aminoacyl-tRNA synthetase-associated domain"/>
    <property type="match status" value="1"/>
</dbReference>
<dbReference type="InterPro" id="IPR007214">
    <property type="entry name" value="YbaK/aa-tRNA-synth-assoc-dom"/>
</dbReference>
<keyword evidence="3 4" id="KW-0456">Lyase</keyword>
<evidence type="ECO:0000256" key="4">
    <source>
        <dbReference type="PIRNR" id="PIRNR006181"/>
    </source>
</evidence>